<name>A0A0F9UC86_9ZZZZ</name>
<sequence>MTITDDINSLTGKSFSPIQVTAAITASTNTISGYLEETIIENTNELLDTAITLLARKFLERGRISTKQNTQETPADYVDRVIPLEVLALLDKYRTELAGVVQFSINTSPQDHSPSTPWRT</sequence>
<protein>
    <submittedName>
        <fullName evidence="1">Uncharacterized protein</fullName>
    </submittedName>
</protein>
<accession>A0A0F9UC86</accession>
<dbReference type="AlphaFoldDB" id="A0A0F9UC86"/>
<gene>
    <name evidence="1" type="ORF">LCGC14_0547630</name>
</gene>
<organism evidence="1">
    <name type="scientific">marine sediment metagenome</name>
    <dbReference type="NCBI Taxonomy" id="412755"/>
    <lineage>
        <taxon>unclassified sequences</taxon>
        <taxon>metagenomes</taxon>
        <taxon>ecological metagenomes</taxon>
    </lineage>
</organism>
<evidence type="ECO:0000313" key="1">
    <source>
        <dbReference type="EMBL" id="KKN58856.1"/>
    </source>
</evidence>
<reference evidence="1" key="1">
    <citation type="journal article" date="2015" name="Nature">
        <title>Complex archaea that bridge the gap between prokaryotes and eukaryotes.</title>
        <authorList>
            <person name="Spang A."/>
            <person name="Saw J.H."/>
            <person name="Jorgensen S.L."/>
            <person name="Zaremba-Niedzwiedzka K."/>
            <person name="Martijn J."/>
            <person name="Lind A.E."/>
            <person name="van Eijk R."/>
            <person name="Schleper C."/>
            <person name="Guy L."/>
            <person name="Ettema T.J."/>
        </authorList>
    </citation>
    <scope>NUCLEOTIDE SEQUENCE</scope>
</reference>
<proteinExistence type="predicted"/>
<comment type="caution">
    <text evidence="1">The sequence shown here is derived from an EMBL/GenBank/DDBJ whole genome shotgun (WGS) entry which is preliminary data.</text>
</comment>
<dbReference type="EMBL" id="LAZR01000746">
    <property type="protein sequence ID" value="KKN58856.1"/>
    <property type="molecule type" value="Genomic_DNA"/>
</dbReference>